<accession>X6NI06</accession>
<gene>
    <name evidence="1" type="ORF">RFI_11601</name>
</gene>
<dbReference type="Proteomes" id="UP000023152">
    <property type="component" value="Unassembled WGS sequence"/>
</dbReference>
<dbReference type="EMBL" id="ASPP01008445">
    <property type="protein sequence ID" value="ETO25538.1"/>
    <property type="molecule type" value="Genomic_DNA"/>
</dbReference>
<organism evidence="1 2">
    <name type="scientific">Reticulomyxa filosa</name>
    <dbReference type="NCBI Taxonomy" id="46433"/>
    <lineage>
        <taxon>Eukaryota</taxon>
        <taxon>Sar</taxon>
        <taxon>Rhizaria</taxon>
        <taxon>Retaria</taxon>
        <taxon>Foraminifera</taxon>
        <taxon>Monothalamids</taxon>
        <taxon>Reticulomyxidae</taxon>
        <taxon>Reticulomyxa</taxon>
    </lineage>
</organism>
<evidence type="ECO:0000313" key="1">
    <source>
        <dbReference type="EMBL" id="ETO25538.1"/>
    </source>
</evidence>
<evidence type="ECO:0000313" key="2">
    <source>
        <dbReference type="Proteomes" id="UP000023152"/>
    </source>
</evidence>
<keyword evidence="2" id="KW-1185">Reference proteome</keyword>
<protein>
    <submittedName>
        <fullName evidence="1">Uncharacterized protein</fullName>
    </submittedName>
</protein>
<reference evidence="1 2" key="1">
    <citation type="journal article" date="2013" name="Curr. Biol.">
        <title>The Genome of the Foraminiferan Reticulomyxa filosa.</title>
        <authorList>
            <person name="Glockner G."/>
            <person name="Hulsmann N."/>
            <person name="Schleicher M."/>
            <person name="Noegel A.A."/>
            <person name="Eichinger L."/>
            <person name="Gallinger C."/>
            <person name="Pawlowski J."/>
            <person name="Sierra R."/>
            <person name="Euteneuer U."/>
            <person name="Pillet L."/>
            <person name="Moustafa A."/>
            <person name="Platzer M."/>
            <person name="Groth M."/>
            <person name="Szafranski K."/>
            <person name="Schliwa M."/>
        </authorList>
    </citation>
    <scope>NUCLEOTIDE SEQUENCE [LARGE SCALE GENOMIC DNA]</scope>
</reference>
<sequence length="106" mass="12458">MGMSILVCNARLQEGGVICQLGDEINLSRLRGDVMQMFVQLNLEVLSLMTTFDEYKQMTIKNVKLQKRHFPTQKTTISFCKEKKERKFEYSVFKKKETTRLTLILF</sequence>
<name>X6NI06_RETFI</name>
<comment type="caution">
    <text evidence="1">The sequence shown here is derived from an EMBL/GenBank/DDBJ whole genome shotgun (WGS) entry which is preliminary data.</text>
</comment>
<proteinExistence type="predicted"/>
<dbReference type="AlphaFoldDB" id="X6NI06"/>